<keyword evidence="2" id="KW-1185">Reference proteome</keyword>
<evidence type="ECO:0000313" key="1">
    <source>
        <dbReference type="EMBL" id="SHK89747.1"/>
    </source>
</evidence>
<organism evidence="1 2">
    <name type="scientific">Alicyclobacillus tolerans</name>
    <dbReference type="NCBI Taxonomy" id="90970"/>
    <lineage>
        <taxon>Bacteria</taxon>
        <taxon>Bacillati</taxon>
        <taxon>Bacillota</taxon>
        <taxon>Bacilli</taxon>
        <taxon>Bacillales</taxon>
        <taxon>Alicyclobacillaceae</taxon>
        <taxon>Alicyclobacillus</taxon>
    </lineage>
</organism>
<proteinExistence type="predicted"/>
<protein>
    <submittedName>
        <fullName evidence="1">Uncharacterized protein</fullName>
    </submittedName>
</protein>
<reference evidence="2" key="1">
    <citation type="submission" date="2016-11" db="EMBL/GenBank/DDBJ databases">
        <authorList>
            <person name="Varghese N."/>
            <person name="Submissions S."/>
        </authorList>
    </citation>
    <scope>NUCLEOTIDE SEQUENCE [LARGE SCALE GENOMIC DNA]</scope>
    <source>
        <strain evidence="2">USBA-503</strain>
    </source>
</reference>
<dbReference type="EMBL" id="FRAF01000026">
    <property type="protein sequence ID" value="SHK89747.1"/>
    <property type="molecule type" value="Genomic_DNA"/>
</dbReference>
<gene>
    <name evidence="1" type="ORF">SAMN05443507_12616</name>
</gene>
<name>A0A1M6W7S6_9BACL</name>
<evidence type="ECO:0000313" key="2">
    <source>
        <dbReference type="Proteomes" id="UP000184016"/>
    </source>
</evidence>
<dbReference type="RefSeq" id="WP_072875030.1">
    <property type="nucleotide sequence ID" value="NZ_FRAF01000026.1"/>
</dbReference>
<dbReference type="Proteomes" id="UP000184016">
    <property type="component" value="Unassembled WGS sequence"/>
</dbReference>
<dbReference type="AlphaFoldDB" id="A0A1M6W7S6"/>
<sequence>MPKKWIIEEKFEGGESEDKVWNDCLLILLEYLRLDQAVEQSVPSSHDEPFYEGGVAVDSLRHLRSRIR</sequence>
<accession>A0A1M6W7S6</accession>
<dbReference type="STRING" id="1830138.SAMN05443507_12616"/>